<dbReference type="GeneID" id="82203887"/>
<dbReference type="AlphaFoldDB" id="A0A1U7NCU3"/>
<sequence length="333" mass="37303">MIPDPNAKMAHSIKKQSENPSEKSVETSNDNPQVFLTTEENQAQDRQYSKDSIDSDVSNVSVDAAEIKPADPTKAIDEIHKIDEIDAINTYGQADTSCCRQTKNESSRFHPAFNRSDGRKSSSDHPIFRVAISGGPCGGKTSAITYLADLLENLGYHVICVPETATALLSANIHPWDTPCFQDSVFSIQKSWEENALKQAILIEKTNKQTHCVILLDRGLMDGKAYCRPGDFERIQKEYGLSSEEILNRYDQIIYMVSAAIGAESYYGIASNIERMEEDIASAIEVENQTCKVWVNHPNLCVIDNSTGFDEKLRRCGLALLHELRKFEKKYKQ</sequence>
<dbReference type="GO" id="GO:0035091">
    <property type="term" value="F:phosphatidylinositol binding"/>
    <property type="evidence" value="ECO:0007669"/>
    <property type="project" value="TreeGrafter"/>
</dbReference>
<name>A0A1U7NCU3_9FIRM</name>
<comment type="caution">
    <text evidence="3">The sequence shown here is derived from an EMBL/GenBank/DDBJ whole genome shotgun (WGS) entry which is preliminary data.</text>
</comment>
<dbReference type="OrthoDB" id="5638848at2"/>
<dbReference type="RefSeq" id="WP_075821035.1">
    <property type="nucleotide sequence ID" value="NZ_CAPNHH010000059.1"/>
</dbReference>
<dbReference type="SUPFAM" id="SSF52540">
    <property type="entry name" value="P-loop containing nucleoside triphosphate hydrolases"/>
    <property type="match status" value="1"/>
</dbReference>
<dbReference type="Pfam" id="PF13521">
    <property type="entry name" value="AAA_28"/>
    <property type="match status" value="1"/>
</dbReference>
<feature type="compositionally biased region" description="Polar residues" evidence="1">
    <location>
        <begin position="26"/>
        <end position="46"/>
    </location>
</feature>
<accession>A0A1U7NCU3</accession>
<dbReference type="GO" id="GO:0005525">
    <property type="term" value="F:GTP binding"/>
    <property type="evidence" value="ECO:0007669"/>
    <property type="project" value="TreeGrafter"/>
</dbReference>
<feature type="region of interest" description="Disordered" evidence="1">
    <location>
        <begin position="1"/>
        <end position="57"/>
    </location>
</feature>
<dbReference type="InterPro" id="IPR053227">
    <property type="entry name" value="TRPL-trafficking_regulator"/>
</dbReference>
<evidence type="ECO:0000313" key="3">
    <source>
        <dbReference type="EMBL" id="OLU36551.1"/>
    </source>
</evidence>
<dbReference type="InterPro" id="IPR027417">
    <property type="entry name" value="P-loop_NTPase"/>
</dbReference>
<dbReference type="Gene3D" id="3.40.50.300">
    <property type="entry name" value="P-loop containing nucleotide triphosphate hydrolases"/>
    <property type="match status" value="1"/>
</dbReference>
<dbReference type="Proteomes" id="UP000186341">
    <property type="component" value="Unassembled WGS sequence"/>
</dbReference>
<protein>
    <recommendedName>
        <fullName evidence="2">NadR/Ttd14 AAA domain-containing protein</fullName>
    </recommendedName>
</protein>
<feature type="compositionally biased region" description="Basic and acidic residues" evidence="1">
    <location>
        <begin position="15"/>
        <end position="25"/>
    </location>
</feature>
<evidence type="ECO:0000256" key="1">
    <source>
        <dbReference type="SAM" id="MobiDB-lite"/>
    </source>
</evidence>
<reference evidence="3 4" key="1">
    <citation type="submission" date="2016-11" db="EMBL/GenBank/DDBJ databases">
        <title>Description of two novel members of the family Erysipelotrichaceae: Ileibacterium lipovorans gen. nov., sp. nov. and Dubosiella newyorkensis, gen. nov., sp. nov.</title>
        <authorList>
            <person name="Cox L.M."/>
            <person name="Sohn J."/>
            <person name="Tyrrell K.L."/>
            <person name="Citron D.M."/>
            <person name="Lawson P.A."/>
            <person name="Patel N.B."/>
            <person name="Iizumi T."/>
            <person name="Perez-Perez G.I."/>
            <person name="Goldstein E.J."/>
            <person name="Blaser M.J."/>
        </authorList>
    </citation>
    <scope>NUCLEOTIDE SEQUENCE [LARGE SCALE GENOMIC DNA]</scope>
    <source>
        <strain evidence="3 4">NYU-BL-A3</strain>
    </source>
</reference>
<evidence type="ECO:0000313" key="4">
    <source>
        <dbReference type="Proteomes" id="UP000186341"/>
    </source>
</evidence>
<keyword evidence="4" id="KW-1185">Reference proteome</keyword>
<dbReference type="PANTHER" id="PTHR34932:SF1">
    <property type="entry name" value="TRPL TRANSLOCATION DEFECT PROTEIN 14"/>
    <property type="match status" value="1"/>
</dbReference>
<evidence type="ECO:0000259" key="2">
    <source>
        <dbReference type="Pfam" id="PF13521"/>
    </source>
</evidence>
<dbReference type="PANTHER" id="PTHR34932">
    <property type="entry name" value="TRPL TRANSLOCATION DEFECT PROTEIN 14"/>
    <property type="match status" value="1"/>
</dbReference>
<feature type="domain" description="NadR/Ttd14 AAA" evidence="2">
    <location>
        <begin position="129"/>
        <end position="312"/>
    </location>
</feature>
<dbReference type="EMBL" id="MPJW01000268">
    <property type="protein sequence ID" value="OLU36551.1"/>
    <property type="molecule type" value="Genomic_DNA"/>
</dbReference>
<proteinExistence type="predicted"/>
<dbReference type="InterPro" id="IPR038727">
    <property type="entry name" value="NadR/Ttd14_AAA_dom"/>
</dbReference>
<gene>
    <name evidence="3" type="ORF">BO222_12200</name>
</gene>
<dbReference type="GO" id="GO:0070300">
    <property type="term" value="F:phosphatidic acid binding"/>
    <property type="evidence" value="ECO:0007669"/>
    <property type="project" value="TreeGrafter"/>
</dbReference>
<organism evidence="3 4">
    <name type="scientific">Ileibacterium valens</name>
    <dbReference type="NCBI Taxonomy" id="1862668"/>
    <lineage>
        <taxon>Bacteria</taxon>
        <taxon>Bacillati</taxon>
        <taxon>Bacillota</taxon>
        <taxon>Erysipelotrichia</taxon>
        <taxon>Erysipelotrichales</taxon>
        <taxon>Erysipelotrichaceae</taxon>
        <taxon>Ileibacterium</taxon>
    </lineage>
</organism>